<keyword evidence="6" id="KW-0732">Signal</keyword>
<dbReference type="FunFam" id="1.10.510.10:FF:000095">
    <property type="entry name" value="protein STRUBBELIG-RECEPTOR FAMILY 8"/>
    <property type="match status" value="1"/>
</dbReference>
<dbReference type="PaxDb" id="65489-OBART07G26480.1"/>
<reference evidence="16" key="2">
    <citation type="submission" date="2015-03" db="UniProtKB">
        <authorList>
            <consortium name="EnsemblPlants"/>
        </authorList>
    </citation>
    <scope>IDENTIFICATION</scope>
</reference>
<feature type="region of interest" description="Disordered" evidence="13">
    <location>
        <begin position="724"/>
        <end position="782"/>
    </location>
</feature>
<feature type="domain" description="Protein kinase" evidence="15">
    <location>
        <begin position="450"/>
        <end position="728"/>
    </location>
</feature>
<evidence type="ECO:0000256" key="8">
    <source>
        <dbReference type="ARBA" id="ARBA00022741"/>
    </source>
</evidence>
<keyword evidence="11 14" id="KW-0472">Membrane</keyword>
<dbReference type="InterPro" id="IPR013210">
    <property type="entry name" value="LRR_N_plant-typ"/>
</dbReference>
<keyword evidence="2" id="KW-1003">Cell membrane</keyword>
<evidence type="ECO:0000256" key="12">
    <source>
        <dbReference type="PROSITE-ProRule" id="PRU10141"/>
    </source>
</evidence>
<evidence type="ECO:0000259" key="15">
    <source>
        <dbReference type="PROSITE" id="PS50011"/>
    </source>
</evidence>
<keyword evidence="17" id="KW-1185">Reference proteome</keyword>
<accession>A0A0D3GV07</accession>
<dbReference type="Pfam" id="PF08263">
    <property type="entry name" value="LRRNT_2"/>
    <property type="match status" value="1"/>
</dbReference>
<evidence type="ECO:0000256" key="3">
    <source>
        <dbReference type="ARBA" id="ARBA00022553"/>
    </source>
</evidence>
<dbReference type="AlphaFoldDB" id="A0A0D3GV07"/>
<dbReference type="InterPro" id="IPR001611">
    <property type="entry name" value="Leu-rich_rpt"/>
</dbReference>
<evidence type="ECO:0000313" key="17">
    <source>
        <dbReference type="Proteomes" id="UP000026960"/>
    </source>
</evidence>
<evidence type="ECO:0000256" key="1">
    <source>
        <dbReference type="ARBA" id="ARBA00004162"/>
    </source>
</evidence>
<dbReference type="GO" id="GO:0005524">
    <property type="term" value="F:ATP binding"/>
    <property type="evidence" value="ECO:0007669"/>
    <property type="project" value="UniProtKB-UniRule"/>
</dbReference>
<protein>
    <recommendedName>
        <fullName evidence="15">Protein kinase domain-containing protein</fullName>
    </recommendedName>
</protein>
<dbReference type="GO" id="GO:0004672">
    <property type="term" value="F:protein kinase activity"/>
    <property type="evidence" value="ECO:0007669"/>
    <property type="project" value="InterPro"/>
</dbReference>
<organism evidence="16">
    <name type="scientific">Oryza barthii</name>
    <dbReference type="NCBI Taxonomy" id="65489"/>
    <lineage>
        <taxon>Eukaryota</taxon>
        <taxon>Viridiplantae</taxon>
        <taxon>Streptophyta</taxon>
        <taxon>Embryophyta</taxon>
        <taxon>Tracheophyta</taxon>
        <taxon>Spermatophyta</taxon>
        <taxon>Magnoliopsida</taxon>
        <taxon>Liliopsida</taxon>
        <taxon>Poales</taxon>
        <taxon>Poaceae</taxon>
        <taxon>BOP clade</taxon>
        <taxon>Oryzoideae</taxon>
        <taxon>Oryzeae</taxon>
        <taxon>Oryzinae</taxon>
        <taxon>Oryza</taxon>
    </lineage>
</organism>
<dbReference type="SUPFAM" id="SSF56112">
    <property type="entry name" value="Protein kinase-like (PK-like)"/>
    <property type="match status" value="1"/>
</dbReference>
<evidence type="ECO:0000256" key="13">
    <source>
        <dbReference type="SAM" id="MobiDB-lite"/>
    </source>
</evidence>
<dbReference type="Pfam" id="PF00069">
    <property type="entry name" value="Pkinase"/>
    <property type="match status" value="1"/>
</dbReference>
<dbReference type="STRING" id="65489.A0A0D3GV07"/>
<dbReference type="PANTHER" id="PTHR48010">
    <property type="entry name" value="OS05G0588300 PROTEIN"/>
    <property type="match status" value="1"/>
</dbReference>
<evidence type="ECO:0000256" key="5">
    <source>
        <dbReference type="ARBA" id="ARBA00022692"/>
    </source>
</evidence>
<feature type="compositionally biased region" description="Polar residues" evidence="13">
    <location>
        <begin position="742"/>
        <end position="754"/>
    </location>
</feature>
<evidence type="ECO:0000313" key="16">
    <source>
        <dbReference type="EnsemblPlants" id="OBART07G26480.1"/>
    </source>
</evidence>
<proteinExistence type="predicted"/>
<evidence type="ECO:0000256" key="7">
    <source>
        <dbReference type="ARBA" id="ARBA00022737"/>
    </source>
</evidence>
<dbReference type="Gene3D" id="1.10.510.10">
    <property type="entry name" value="Transferase(Phosphotransferase) domain 1"/>
    <property type="match status" value="1"/>
</dbReference>
<dbReference type="EnsemblPlants" id="OBART07G26480.1">
    <property type="protein sequence ID" value="OBART07G26480.1"/>
    <property type="gene ID" value="OBART07G26480"/>
</dbReference>
<keyword evidence="7" id="KW-0677">Repeat</keyword>
<dbReference type="Proteomes" id="UP000026960">
    <property type="component" value="Chromosome 7"/>
</dbReference>
<dbReference type="CDD" id="cd14066">
    <property type="entry name" value="STKc_IRAK"/>
    <property type="match status" value="1"/>
</dbReference>
<dbReference type="PANTHER" id="PTHR48010:SF21">
    <property type="entry name" value="OS07G0681100 PROTEIN"/>
    <property type="match status" value="1"/>
</dbReference>
<dbReference type="eggNOG" id="ENOG502QT13">
    <property type="taxonomic scope" value="Eukaryota"/>
</dbReference>
<dbReference type="Pfam" id="PF13855">
    <property type="entry name" value="LRR_8"/>
    <property type="match status" value="1"/>
</dbReference>
<keyword evidence="4" id="KW-0433">Leucine-rich repeat</keyword>
<evidence type="ECO:0000256" key="2">
    <source>
        <dbReference type="ARBA" id="ARBA00022475"/>
    </source>
</evidence>
<dbReference type="InterPro" id="IPR017441">
    <property type="entry name" value="Protein_kinase_ATP_BS"/>
</dbReference>
<dbReference type="Gene3D" id="3.30.200.20">
    <property type="entry name" value="Phosphorylase Kinase, domain 1"/>
    <property type="match status" value="1"/>
</dbReference>
<dbReference type="InterPro" id="IPR050994">
    <property type="entry name" value="At_inactive_RLKs"/>
</dbReference>
<dbReference type="FunFam" id="3.80.10.10:FF:000234">
    <property type="entry name" value="Probable inactive receptor kinase RLK902"/>
    <property type="match status" value="1"/>
</dbReference>
<comment type="subcellular location">
    <subcellularLocation>
        <location evidence="1">Cell membrane</location>
        <topology evidence="1">Single-pass membrane protein</topology>
    </subcellularLocation>
</comment>
<evidence type="ECO:0000256" key="11">
    <source>
        <dbReference type="ARBA" id="ARBA00023136"/>
    </source>
</evidence>
<feature type="transmembrane region" description="Helical" evidence="14">
    <location>
        <begin position="365"/>
        <end position="391"/>
    </location>
</feature>
<evidence type="ECO:0000256" key="4">
    <source>
        <dbReference type="ARBA" id="ARBA00022614"/>
    </source>
</evidence>
<evidence type="ECO:0000256" key="6">
    <source>
        <dbReference type="ARBA" id="ARBA00022729"/>
    </source>
</evidence>
<evidence type="ECO:0000256" key="9">
    <source>
        <dbReference type="ARBA" id="ARBA00022840"/>
    </source>
</evidence>
<dbReference type="PROSITE" id="PS50011">
    <property type="entry name" value="PROTEIN_KINASE_DOM"/>
    <property type="match status" value="1"/>
</dbReference>
<dbReference type="InterPro" id="IPR032675">
    <property type="entry name" value="LRR_dom_sf"/>
</dbReference>
<evidence type="ECO:0000256" key="10">
    <source>
        <dbReference type="ARBA" id="ARBA00022989"/>
    </source>
</evidence>
<dbReference type="SUPFAM" id="SSF52058">
    <property type="entry name" value="L domain-like"/>
    <property type="match status" value="1"/>
</dbReference>
<keyword evidence="9 12" id="KW-0067">ATP-binding</keyword>
<keyword evidence="3" id="KW-0597">Phosphoprotein</keyword>
<reference evidence="16" key="1">
    <citation type="journal article" date="2009" name="Rice">
        <title>De Novo Next Generation Sequencing of Plant Genomes.</title>
        <authorList>
            <person name="Rounsley S."/>
            <person name="Marri P.R."/>
            <person name="Yu Y."/>
            <person name="He R."/>
            <person name="Sisneros N."/>
            <person name="Goicoechea J.L."/>
            <person name="Lee S.J."/>
            <person name="Angelova A."/>
            <person name="Kudrna D."/>
            <person name="Luo M."/>
            <person name="Affourtit J."/>
            <person name="Desany B."/>
            <person name="Knight J."/>
            <person name="Niazi F."/>
            <person name="Egholm M."/>
            <person name="Wing R.A."/>
        </authorList>
    </citation>
    <scope>NUCLEOTIDE SEQUENCE [LARGE SCALE GENOMIC DNA]</scope>
    <source>
        <strain evidence="16">cv. IRGC 105608</strain>
    </source>
</reference>
<dbReference type="InterPro" id="IPR011009">
    <property type="entry name" value="Kinase-like_dom_sf"/>
</dbReference>
<dbReference type="PROSITE" id="PS00107">
    <property type="entry name" value="PROTEIN_KINASE_ATP"/>
    <property type="match status" value="1"/>
</dbReference>
<keyword evidence="5 14" id="KW-0812">Transmembrane</keyword>
<dbReference type="Pfam" id="PF00560">
    <property type="entry name" value="LRR_1"/>
    <property type="match status" value="2"/>
</dbReference>
<keyword evidence="8 12" id="KW-0547">Nucleotide-binding</keyword>
<keyword evidence="10 14" id="KW-1133">Transmembrane helix</keyword>
<dbReference type="FunFam" id="3.30.200.20:FF:000307">
    <property type="entry name" value="pollen receptor-like kinase 1"/>
    <property type="match status" value="1"/>
</dbReference>
<feature type="compositionally biased region" description="Basic and acidic residues" evidence="13">
    <location>
        <begin position="724"/>
        <end position="740"/>
    </location>
</feature>
<feature type="binding site" evidence="12">
    <location>
        <position position="487"/>
    </location>
    <ligand>
        <name>ATP</name>
        <dbReference type="ChEBI" id="CHEBI:30616"/>
    </ligand>
</feature>
<dbReference type="Gene3D" id="3.80.10.10">
    <property type="entry name" value="Ribonuclease Inhibitor"/>
    <property type="match status" value="3"/>
</dbReference>
<dbReference type="InterPro" id="IPR000719">
    <property type="entry name" value="Prot_kinase_dom"/>
</dbReference>
<dbReference type="GO" id="GO:0005886">
    <property type="term" value="C:plasma membrane"/>
    <property type="evidence" value="ECO:0007669"/>
    <property type="project" value="UniProtKB-SubCell"/>
</dbReference>
<dbReference type="Gramene" id="OBART07G26480.1">
    <property type="protein sequence ID" value="OBART07G26480.1"/>
    <property type="gene ID" value="OBART07G26480"/>
</dbReference>
<evidence type="ECO:0000256" key="14">
    <source>
        <dbReference type="SAM" id="Phobius"/>
    </source>
</evidence>
<sequence>MRLLPSLSPVLAASEVLSLHTSHTLSVSVSRFLPHYSAATAKGGVCVGWINYPSYCRAEGSGSAALATATAGAHFTGLRGLCCTVQTGDEPPPPWSCALRASNYERDRTIFGVERSILCSFFQLSLLLFNPLSVADLASEKQALLDFASAVYRGNRLNWSQSTSLCSWHGVKCSGDQSHIFELRVPGAGLIGAIPPNTLGKLDSLQVLSLRSNRLAGSLPSDVTTLPSLRSIYLQHNNFSGDLPSFLNPNLSVVDLSYNSFTGEIPISLQNLSQLSVLNLQENSLSGSIPDLKLPSLRLLNLSNNDLKGQIPQSLQTFPNGSFLGNPGLCGPPLAKCLLPDSPKPSPASPSSAPTPMSAHHEKKFGAGFIIAVAVGGFAVLMFVVVVLVVCNSKRKGKKESGVDYKGKGTGVRSEKPKQEFSSGVQIAEKNKLVFLEGCSYTFDLEDLLRASAEVLGKGSYGTAYKAILEDGTVVVVKRLKDVVAGKKEFEQQMELIGRLGKHANLVPLRAYYYSKDEKLIVYDYLTNGSFSTKLHGIRGVTEKTPLDWSTRVKIILGTAYGIAHVHAEGGAKLTHGNIKSTNILLDQDYSSYVSDYGLSALMSVPANASRVVVGYRAPETIENRKITQKSDVYSFGVLLMEMLTGKAPLQSQGNDDVVDLPRWVHSVVREEWTAEVFDVELIKQQNIEEELVQMLQIAMACTSRSPDRRPSMEDVIRMIEGLRHSASESRASSDEKMKDSNPPSDSSGKNPTTRIHAAAAVAAALSSGESSGGFDRDRRRR</sequence>
<name>A0A0D3GV07_9ORYZ</name>